<protein>
    <recommendedName>
        <fullName evidence="4">N-acetyltransferase domain-containing protein</fullName>
    </recommendedName>
</protein>
<dbReference type="RefSeq" id="WP_016575866.1">
    <property type="nucleotide sequence ID" value="NZ_BHXC01000001.1"/>
</dbReference>
<gene>
    <name evidence="2" type="ORF">SALB_00164</name>
</gene>
<proteinExistence type="predicted"/>
<evidence type="ECO:0000313" key="2">
    <source>
        <dbReference type="EMBL" id="GCB87513.1"/>
    </source>
</evidence>
<dbReference type="SUPFAM" id="SSF55729">
    <property type="entry name" value="Acyl-CoA N-acyltransferases (Nat)"/>
    <property type="match status" value="1"/>
</dbReference>
<dbReference type="InterPro" id="IPR016181">
    <property type="entry name" value="Acyl_CoA_acyltransferase"/>
</dbReference>
<feature type="compositionally biased region" description="Basic and acidic residues" evidence="1">
    <location>
        <begin position="13"/>
        <end position="23"/>
    </location>
</feature>
<evidence type="ECO:0008006" key="4">
    <source>
        <dbReference type="Google" id="ProtNLM"/>
    </source>
</evidence>
<dbReference type="InterPro" id="IPR010037">
    <property type="entry name" value="FkbH_domain"/>
</dbReference>
<organism evidence="2 3">
    <name type="scientific">Streptomyces noursei</name>
    <name type="common">Streptomyces albulus</name>
    <dbReference type="NCBI Taxonomy" id="1971"/>
    <lineage>
        <taxon>Bacteria</taxon>
        <taxon>Bacillati</taxon>
        <taxon>Actinomycetota</taxon>
        <taxon>Actinomycetes</taxon>
        <taxon>Kitasatosporales</taxon>
        <taxon>Streptomycetaceae</taxon>
        <taxon>Streptomyces</taxon>
    </lineage>
</organism>
<evidence type="ECO:0000256" key="1">
    <source>
        <dbReference type="SAM" id="MobiDB-lite"/>
    </source>
</evidence>
<dbReference type="AlphaFoldDB" id="A0A401QQE6"/>
<dbReference type="NCBIfam" id="TIGR01681">
    <property type="entry name" value="HAD-SF-IIIC"/>
    <property type="match status" value="1"/>
</dbReference>
<evidence type="ECO:0000313" key="3">
    <source>
        <dbReference type="Proteomes" id="UP000288351"/>
    </source>
</evidence>
<dbReference type="Gene3D" id="3.40.630.30">
    <property type="match status" value="1"/>
</dbReference>
<dbReference type="NCBIfam" id="TIGR01686">
    <property type="entry name" value="FkbH"/>
    <property type="match status" value="1"/>
</dbReference>
<dbReference type="InterPro" id="IPR023214">
    <property type="entry name" value="HAD_sf"/>
</dbReference>
<feature type="region of interest" description="Disordered" evidence="1">
    <location>
        <begin position="1"/>
        <end position="24"/>
    </location>
</feature>
<dbReference type="Proteomes" id="UP000288351">
    <property type="component" value="Unassembled WGS sequence"/>
</dbReference>
<dbReference type="EMBL" id="BHXC01000001">
    <property type="protein sequence ID" value="GCB87513.1"/>
    <property type="molecule type" value="Genomic_DNA"/>
</dbReference>
<dbReference type="InterPro" id="IPR036412">
    <property type="entry name" value="HAD-like_sf"/>
</dbReference>
<dbReference type="Gene3D" id="3.40.50.1000">
    <property type="entry name" value="HAD superfamily/HAD-like"/>
    <property type="match status" value="1"/>
</dbReference>
<accession>A0A401QQE6</accession>
<comment type="caution">
    <text evidence="2">The sequence shown here is derived from an EMBL/GenBank/DDBJ whole genome shotgun (WGS) entry which is preliminary data.</text>
</comment>
<name>A0A401QQE6_STRNR</name>
<dbReference type="SUPFAM" id="SSF56784">
    <property type="entry name" value="HAD-like"/>
    <property type="match status" value="1"/>
</dbReference>
<sequence length="366" mass="40862">MSSRTPGTAVPGGRRDTPRDKPPRGRVKCVVWDLDDTLWDGVLLEDGDVTPRPHLVALIEALDARGILQSIASKNDHDAAWAALTRCGLADYFLHPQINWNPKSASIAEIAGALNIGVDSLAFVDDQPFEREEVAFRHPHVLCVDAGEVATALTEWEEFQPRFRTDESRHRRAMYQRGLARDQAEKAATATGEDFLATLDMVFTLTAAAEADLQRAEELTIRTNQLNSTGRTYSYEELKVLCQSPDHLLLVAELEDRFGPYGKIGLALVETGETVWRLRLLLMSCRVMSRGVGAVLLNHIMTLARDSKARLQAEFVETGRNRMMFVTYRFAGFREVAREADTVLLEADLTRVQPPPRHLTVVTDPT</sequence>
<dbReference type="InterPro" id="IPR010033">
    <property type="entry name" value="HAD_SF_ppase_IIIC"/>
</dbReference>
<reference evidence="2 3" key="1">
    <citation type="journal article" date="2019" name="Microbiol. Resour. Announc.">
        <title>Draft Genome Sequence of the Most Traditional epsilon-Poly-l-Lysine Producer, Streptomyces albulus NBRC14147.</title>
        <authorList>
            <person name="Yamanaka K."/>
            <person name="Hamano Y."/>
        </authorList>
    </citation>
    <scope>NUCLEOTIDE SEQUENCE [LARGE SCALE GENOMIC DNA]</scope>
    <source>
        <strain evidence="2 3">NBRC 14147</strain>
    </source>
</reference>